<gene>
    <name evidence="1" type="ORF">CK203_077339</name>
</gene>
<dbReference type="PANTHER" id="PTHR33240">
    <property type="entry name" value="OS08G0508500 PROTEIN"/>
    <property type="match status" value="1"/>
</dbReference>
<name>A0A438EXZ7_VITVI</name>
<dbReference type="PANTHER" id="PTHR33240:SF8">
    <property type="entry name" value="OS03G0439900 PROTEIN"/>
    <property type="match status" value="1"/>
</dbReference>
<dbReference type="InterPro" id="IPR021109">
    <property type="entry name" value="Peptidase_aspartic_dom_sf"/>
</dbReference>
<accession>A0A438EXZ7</accession>
<dbReference type="EMBL" id="QGNW01001171">
    <property type="protein sequence ID" value="RVW52282.1"/>
    <property type="molecule type" value="Genomic_DNA"/>
</dbReference>
<protein>
    <submittedName>
        <fullName evidence="1">Uncharacterized protein</fullName>
    </submittedName>
</protein>
<comment type="caution">
    <text evidence="1">The sequence shown here is derived from an EMBL/GenBank/DDBJ whole genome shotgun (WGS) entry which is preliminary data.</text>
</comment>
<proteinExistence type="predicted"/>
<dbReference type="Gene3D" id="2.40.70.10">
    <property type="entry name" value="Acid Proteases"/>
    <property type="match status" value="1"/>
</dbReference>
<evidence type="ECO:0000313" key="2">
    <source>
        <dbReference type="Proteomes" id="UP000288805"/>
    </source>
</evidence>
<sequence>MSTYKQMGLPPSALENPGWILSRFNGAMTISLGDVVLPIQVGPITQNVQFSVVEELSPFKAIMGCAWLHSMKVIPSTYHQMVSYLTKNGQIDIFGSQLAAC</sequence>
<organism evidence="1 2">
    <name type="scientific">Vitis vinifera</name>
    <name type="common">Grape</name>
    <dbReference type="NCBI Taxonomy" id="29760"/>
    <lineage>
        <taxon>Eukaryota</taxon>
        <taxon>Viridiplantae</taxon>
        <taxon>Streptophyta</taxon>
        <taxon>Embryophyta</taxon>
        <taxon>Tracheophyta</taxon>
        <taxon>Spermatophyta</taxon>
        <taxon>Magnoliopsida</taxon>
        <taxon>eudicotyledons</taxon>
        <taxon>Gunneridae</taxon>
        <taxon>Pentapetalae</taxon>
        <taxon>rosids</taxon>
        <taxon>Vitales</taxon>
        <taxon>Vitaceae</taxon>
        <taxon>Viteae</taxon>
        <taxon>Vitis</taxon>
    </lineage>
</organism>
<evidence type="ECO:0000313" key="1">
    <source>
        <dbReference type="EMBL" id="RVW52282.1"/>
    </source>
</evidence>
<reference evidence="1 2" key="1">
    <citation type="journal article" date="2018" name="PLoS Genet.">
        <title>Population sequencing reveals clonal diversity and ancestral inbreeding in the grapevine cultivar Chardonnay.</title>
        <authorList>
            <person name="Roach M.J."/>
            <person name="Johnson D.L."/>
            <person name="Bohlmann J."/>
            <person name="van Vuuren H.J."/>
            <person name="Jones S.J."/>
            <person name="Pretorius I.S."/>
            <person name="Schmidt S.A."/>
            <person name="Borneman A.R."/>
        </authorList>
    </citation>
    <scope>NUCLEOTIDE SEQUENCE [LARGE SCALE GENOMIC DNA]</scope>
    <source>
        <strain evidence="2">cv. Chardonnay</strain>
        <tissue evidence="1">Leaf</tissue>
    </source>
</reference>
<dbReference type="Proteomes" id="UP000288805">
    <property type="component" value="Unassembled WGS sequence"/>
</dbReference>
<dbReference type="AlphaFoldDB" id="A0A438EXZ7"/>